<name>A0A411WX36_9BURK</name>
<protein>
    <recommendedName>
        <fullName evidence="2">histidine kinase</fullName>
        <ecNumber evidence="2">2.7.13.3</ecNumber>
    </recommendedName>
</protein>
<comment type="catalytic activity">
    <reaction evidence="1">
        <text>ATP + protein L-histidine = ADP + protein N-phospho-L-histidine.</text>
        <dbReference type="EC" id="2.7.13.3"/>
    </reaction>
</comment>
<dbReference type="InterPro" id="IPR036097">
    <property type="entry name" value="HisK_dim/P_sf"/>
</dbReference>
<reference evidence="8" key="3">
    <citation type="submission" date="2022-12" db="EMBL/GenBank/DDBJ databases">
        <authorList>
            <person name="Sun Q."/>
            <person name="Kim S."/>
        </authorList>
    </citation>
    <scope>NUCLEOTIDE SEQUENCE</scope>
    <source>
        <strain evidence="8">KCTC 12343</strain>
    </source>
</reference>
<dbReference type="PANTHER" id="PTHR43065">
    <property type="entry name" value="SENSOR HISTIDINE KINASE"/>
    <property type="match status" value="1"/>
</dbReference>
<reference evidence="9 10" key="2">
    <citation type="submission" date="2019-02" db="EMBL/GenBank/DDBJ databases">
        <title>Draft Genome Sequences of Six Type Strains of the Genus Massilia.</title>
        <authorList>
            <person name="Miess H."/>
            <person name="Frediansyhah A."/>
            <person name="Gross H."/>
        </authorList>
    </citation>
    <scope>NUCLEOTIDE SEQUENCE [LARGE SCALE GENOMIC DNA]</scope>
    <source>
        <strain evidence="9 10">DSM 17472</strain>
    </source>
</reference>
<accession>A0A411WX36</accession>
<evidence type="ECO:0000256" key="1">
    <source>
        <dbReference type="ARBA" id="ARBA00000085"/>
    </source>
</evidence>
<dbReference type="Pfam" id="PF00072">
    <property type="entry name" value="Response_reg"/>
    <property type="match status" value="1"/>
</dbReference>
<keyword evidence="3 4" id="KW-0597">Phosphoprotein</keyword>
<evidence type="ECO:0000256" key="2">
    <source>
        <dbReference type="ARBA" id="ARBA00012438"/>
    </source>
</evidence>
<dbReference type="Pfam" id="PF02518">
    <property type="entry name" value="HATPase_c"/>
    <property type="match status" value="1"/>
</dbReference>
<keyword evidence="5" id="KW-0175">Coiled coil</keyword>
<dbReference type="Proteomes" id="UP000628442">
    <property type="component" value="Unassembled WGS sequence"/>
</dbReference>
<feature type="domain" description="Response regulatory" evidence="7">
    <location>
        <begin position="446"/>
        <end position="558"/>
    </location>
</feature>
<dbReference type="InterPro" id="IPR036890">
    <property type="entry name" value="HATPase_C_sf"/>
</dbReference>
<dbReference type="Gene3D" id="3.30.565.10">
    <property type="entry name" value="Histidine kinase-like ATPase, C-terminal domain"/>
    <property type="match status" value="1"/>
</dbReference>
<dbReference type="AlphaFoldDB" id="A0A411WX36"/>
<dbReference type="CDD" id="cd00156">
    <property type="entry name" value="REC"/>
    <property type="match status" value="1"/>
</dbReference>
<feature type="domain" description="Histidine kinase" evidence="6">
    <location>
        <begin position="207"/>
        <end position="426"/>
    </location>
</feature>
<keyword evidence="8" id="KW-0418">Kinase</keyword>
<dbReference type="SUPFAM" id="SSF55874">
    <property type="entry name" value="ATPase domain of HSP90 chaperone/DNA topoisomerase II/histidine kinase"/>
    <property type="match status" value="1"/>
</dbReference>
<dbReference type="EC" id="2.7.13.3" evidence="2"/>
<evidence type="ECO:0000259" key="7">
    <source>
        <dbReference type="PROSITE" id="PS50110"/>
    </source>
</evidence>
<dbReference type="PANTHER" id="PTHR43065:SF49">
    <property type="entry name" value="HISTIDINE KINASE"/>
    <property type="match status" value="1"/>
</dbReference>
<dbReference type="InterPro" id="IPR003661">
    <property type="entry name" value="HisK_dim/P_dom"/>
</dbReference>
<dbReference type="EMBL" id="CP036401">
    <property type="protein sequence ID" value="QBI01266.1"/>
    <property type="molecule type" value="Genomic_DNA"/>
</dbReference>
<dbReference type="CDD" id="cd00082">
    <property type="entry name" value="HisKA"/>
    <property type="match status" value="1"/>
</dbReference>
<feature type="coiled-coil region" evidence="5">
    <location>
        <begin position="157"/>
        <end position="191"/>
    </location>
</feature>
<evidence type="ECO:0000313" key="9">
    <source>
        <dbReference type="EMBL" id="QBI01266.1"/>
    </source>
</evidence>
<dbReference type="InterPro" id="IPR004358">
    <property type="entry name" value="Sig_transdc_His_kin-like_C"/>
</dbReference>
<dbReference type="GO" id="GO:0000155">
    <property type="term" value="F:phosphorelay sensor kinase activity"/>
    <property type="evidence" value="ECO:0007669"/>
    <property type="project" value="InterPro"/>
</dbReference>
<dbReference type="RefSeq" id="WP_131145388.1">
    <property type="nucleotide sequence ID" value="NZ_BMWV01000003.1"/>
</dbReference>
<reference evidence="8" key="1">
    <citation type="journal article" date="2014" name="Int. J. Syst. Evol. Microbiol.">
        <title>Complete genome sequence of Corynebacterium casei LMG S-19264T (=DSM 44701T), isolated from a smear-ripened cheese.</title>
        <authorList>
            <consortium name="US DOE Joint Genome Institute (JGI-PGF)"/>
            <person name="Walter F."/>
            <person name="Albersmeier A."/>
            <person name="Kalinowski J."/>
            <person name="Ruckert C."/>
        </authorList>
    </citation>
    <scope>NUCLEOTIDE SEQUENCE</scope>
    <source>
        <strain evidence="8">KCTC 12343</strain>
    </source>
</reference>
<dbReference type="Pfam" id="PF00512">
    <property type="entry name" value="HisKA"/>
    <property type="match status" value="1"/>
</dbReference>
<dbReference type="SMART" id="SM00388">
    <property type="entry name" value="HisKA"/>
    <property type="match status" value="1"/>
</dbReference>
<dbReference type="Proteomes" id="UP000292307">
    <property type="component" value="Chromosome"/>
</dbReference>
<feature type="modified residue" description="4-aspartylphosphate" evidence="4">
    <location>
        <position position="495"/>
    </location>
</feature>
<dbReference type="SUPFAM" id="SSF47384">
    <property type="entry name" value="Homodimeric domain of signal transducing histidine kinase"/>
    <property type="match status" value="1"/>
</dbReference>
<dbReference type="PROSITE" id="PS50109">
    <property type="entry name" value="HIS_KIN"/>
    <property type="match status" value="1"/>
</dbReference>
<evidence type="ECO:0000259" key="6">
    <source>
        <dbReference type="PROSITE" id="PS50109"/>
    </source>
</evidence>
<evidence type="ECO:0000313" key="8">
    <source>
        <dbReference type="EMBL" id="GGY37047.1"/>
    </source>
</evidence>
<gene>
    <name evidence="9" type="ORF">EYF70_10755</name>
    <name evidence="8" type="ORF">GCM10007387_19240</name>
</gene>
<dbReference type="PRINTS" id="PR00344">
    <property type="entry name" value="BCTRLSENSOR"/>
</dbReference>
<dbReference type="InterPro" id="IPR011006">
    <property type="entry name" value="CheY-like_superfamily"/>
</dbReference>
<dbReference type="Gene3D" id="1.10.287.130">
    <property type="match status" value="1"/>
</dbReference>
<evidence type="ECO:0000256" key="4">
    <source>
        <dbReference type="PROSITE-ProRule" id="PRU00169"/>
    </source>
</evidence>
<evidence type="ECO:0000256" key="3">
    <source>
        <dbReference type="ARBA" id="ARBA00022553"/>
    </source>
</evidence>
<dbReference type="SMART" id="SM00387">
    <property type="entry name" value="HATPase_c"/>
    <property type="match status" value="1"/>
</dbReference>
<dbReference type="InterPro" id="IPR005467">
    <property type="entry name" value="His_kinase_dom"/>
</dbReference>
<dbReference type="SUPFAM" id="SSF52172">
    <property type="entry name" value="CheY-like"/>
    <property type="match status" value="1"/>
</dbReference>
<keyword evidence="10" id="KW-1185">Reference proteome</keyword>
<evidence type="ECO:0000313" key="11">
    <source>
        <dbReference type="Proteomes" id="UP000628442"/>
    </source>
</evidence>
<dbReference type="InterPro" id="IPR003594">
    <property type="entry name" value="HATPase_dom"/>
</dbReference>
<dbReference type="OrthoDB" id="9177042at2"/>
<sequence length="564" mass="59259">MHRPDAAEQRVLVLAPRGRDAEVTAGVVARHGARCDIVADFPALAAGIVAGAATAIVTDEALHGADLAPLHAWLAAQEPWSDFPFIVLLGRRIEPAGPPSTAMFASLGNVILLERPLSAATLGSATGAALRARHRQYQARAVLADREQVSQELAVLNATLESRVAERTRALAQANDRLTAEVIEREKAQQAMLQYQKMDSLGRLTGGVAHDFNNLLNVVQGSMELILATSTDAAVRRRAETAKAACERGARLTAQLLAFARNQTLNLRPLPVAALFDSVLQMARPLLGDAFEIVTGVAPRVAAVLADLSQMEMALLNLVINARDAMPGGGRIVLHASLPRPPAGLLPDSEPGAFVRIAVSDNGPGMSADIAARVFEPFFTTKAVGKGTGLGLSQVYGMARQSGGIARLESTPGQGTTVEMWLPASDGQETGETDAAEQGTPLDGLEVLLVEDDDFVRTCMADALATLGCQVAQVADGAAGLDALAGRRPGVLVTDYLMPGITGAELARKARERFAGLPIVVVTGYADMDAIRHAVGDVEILRKPFLIAELGAAVRKVLRAAPAT</sequence>
<dbReference type="EMBL" id="BMWV01000003">
    <property type="protein sequence ID" value="GGY37047.1"/>
    <property type="molecule type" value="Genomic_DNA"/>
</dbReference>
<dbReference type="Gene3D" id="3.40.50.2300">
    <property type="match status" value="1"/>
</dbReference>
<evidence type="ECO:0000313" key="10">
    <source>
        <dbReference type="Proteomes" id="UP000292307"/>
    </source>
</evidence>
<evidence type="ECO:0000256" key="5">
    <source>
        <dbReference type="SAM" id="Coils"/>
    </source>
</evidence>
<proteinExistence type="predicted"/>
<keyword evidence="8" id="KW-0808">Transferase</keyword>
<dbReference type="PROSITE" id="PS50110">
    <property type="entry name" value="RESPONSE_REGULATORY"/>
    <property type="match status" value="1"/>
</dbReference>
<dbReference type="InterPro" id="IPR001789">
    <property type="entry name" value="Sig_transdc_resp-reg_receiver"/>
</dbReference>
<organism evidence="8 11">
    <name type="scientific">Pseudoduganella albidiflava</name>
    <dbReference type="NCBI Taxonomy" id="321983"/>
    <lineage>
        <taxon>Bacteria</taxon>
        <taxon>Pseudomonadati</taxon>
        <taxon>Pseudomonadota</taxon>
        <taxon>Betaproteobacteria</taxon>
        <taxon>Burkholderiales</taxon>
        <taxon>Oxalobacteraceae</taxon>
        <taxon>Telluria group</taxon>
        <taxon>Pseudoduganella</taxon>
    </lineage>
</organism>
<dbReference type="SMART" id="SM00448">
    <property type="entry name" value="REC"/>
    <property type="match status" value="1"/>
</dbReference>